<reference evidence="4" key="1">
    <citation type="journal article" date="2014" name="Int. J. Syst. Evol. Microbiol.">
        <title>Complete genome sequence of Corynebacterium casei LMG S-19264T (=DSM 44701T), isolated from a smear-ripened cheese.</title>
        <authorList>
            <consortium name="US DOE Joint Genome Institute (JGI-PGF)"/>
            <person name="Walter F."/>
            <person name="Albersmeier A."/>
            <person name="Kalinowski J."/>
            <person name="Ruckert C."/>
        </authorList>
    </citation>
    <scope>NUCLEOTIDE SEQUENCE</scope>
    <source>
        <strain evidence="4">CGMCC 1.15254</strain>
    </source>
</reference>
<reference evidence="4" key="2">
    <citation type="submission" date="2020-09" db="EMBL/GenBank/DDBJ databases">
        <authorList>
            <person name="Sun Q."/>
            <person name="Zhou Y."/>
        </authorList>
    </citation>
    <scope>NUCLEOTIDE SEQUENCE</scope>
    <source>
        <strain evidence="4">CGMCC 1.15254</strain>
    </source>
</reference>
<dbReference type="PANTHER" id="PTHR43736:SF1">
    <property type="entry name" value="DIHYDRONEOPTERIN TRIPHOSPHATE DIPHOSPHATASE"/>
    <property type="match status" value="1"/>
</dbReference>
<dbReference type="CDD" id="cd04673">
    <property type="entry name" value="NUDIX_ADPRase"/>
    <property type="match status" value="1"/>
</dbReference>
<dbReference type="InterPro" id="IPR020084">
    <property type="entry name" value="NUDIX_hydrolase_CS"/>
</dbReference>
<dbReference type="GO" id="GO:0016787">
    <property type="term" value="F:hydrolase activity"/>
    <property type="evidence" value="ECO:0007669"/>
    <property type="project" value="UniProtKB-KW"/>
</dbReference>
<protein>
    <submittedName>
        <fullName evidence="4">NUDIX hydrolase</fullName>
    </submittedName>
</protein>
<name>A0A917FDE8_9PROT</name>
<comment type="cofactor">
    <cofactor evidence="1">
        <name>Mg(2+)</name>
        <dbReference type="ChEBI" id="CHEBI:18420"/>
    </cofactor>
</comment>
<dbReference type="PROSITE" id="PS00893">
    <property type="entry name" value="NUDIX_BOX"/>
    <property type="match status" value="1"/>
</dbReference>
<keyword evidence="5" id="KW-1185">Reference proteome</keyword>
<comment type="caution">
    <text evidence="4">The sequence shown here is derived from an EMBL/GenBank/DDBJ whole genome shotgun (WGS) entry which is preliminary data.</text>
</comment>
<organism evidence="4 5">
    <name type="scientific">Terasakiella brassicae</name>
    <dbReference type="NCBI Taxonomy" id="1634917"/>
    <lineage>
        <taxon>Bacteria</taxon>
        <taxon>Pseudomonadati</taxon>
        <taxon>Pseudomonadota</taxon>
        <taxon>Alphaproteobacteria</taxon>
        <taxon>Rhodospirillales</taxon>
        <taxon>Terasakiellaceae</taxon>
        <taxon>Terasakiella</taxon>
    </lineage>
</organism>
<evidence type="ECO:0000313" key="5">
    <source>
        <dbReference type="Proteomes" id="UP000632498"/>
    </source>
</evidence>
<dbReference type="PANTHER" id="PTHR43736">
    <property type="entry name" value="ADP-RIBOSE PYROPHOSPHATASE"/>
    <property type="match status" value="1"/>
</dbReference>
<dbReference type="AlphaFoldDB" id="A0A917FDE8"/>
<keyword evidence="2 4" id="KW-0378">Hydrolase</keyword>
<dbReference type="InterPro" id="IPR000086">
    <property type="entry name" value="NUDIX_hydrolase_dom"/>
</dbReference>
<dbReference type="SUPFAM" id="SSF55811">
    <property type="entry name" value="Nudix"/>
    <property type="match status" value="1"/>
</dbReference>
<gene>
    <name evidence="4" type="ORF">GCM10011332_21910</name>
</gene>
<evidence type="ECO:0000256" key="2">
    <source>
        <dbReference type="ARBA" id="ARBA00022801"/>
    </source>
</evidence>
<evidence type="ECO:0000259" key="3">
    <source>
        <dbReference type="PROSITE" id="PS51462"/>
    </source>
</evidence>
<evidence type="ECO:0000256" key="1">
    <source>
        <dbReference type="ARBA" id="ARBA00001946"/>
    </source>
</evidence>
<dbReference type="EMBL" id="BMHV01000015">
    <property type="protein sequence ID" value="GGF67422.1"/>
    <property type="molecule type" value="Genomic_DNA"/>
</dbReference>
<accession>A0A917FDE8</accession>
<proteinExistence type="predicted"/>
<dbReference type="Gene3D" id="3.90.79.10">
    <property type="entry name" value="Nucleoside Triphosphate Pyrophosphohydrolase"/>
    <property type="match status" value="1"/>
</dbReference>
<dbReference type="Proteomes" id="UP000632498">
    <property type="component" value="Unassembled WGS sequence"/>
</dbReference>
<dbReference type="PROSITE" id="PS51462">
    <property type="entry name" value="NUDIX"/>
    <property type="match status" value="1"/>
</dbReference>
<evidence type="ECO:0000313" key="4">
    <source>
        <dbReference type="EMBL" id="GGF67422.1"/>
    </source>
</evidence>
<dbReference type="RefSeq" id="WP_188664901.1">
    <property type="nucleotide sequence ID" value="NZ_BMHV01000015.1"/>
</dbReference>
<dbReference type="InterPro" id="IPR015797">
    <property type="entry name" value="NUDIX_hydrolase-like_dom_sf"/>
</dbReference>
<dbReference type="Pfam" id="PF00293">
    <property type="entry name" value="NUDIX"/>
    <property type="match status" value="1"/>
</dbReference>
<feature type="domain" description="Nudix hydrolase" evidence="3">
    <location>
        <begin position="5"/>
        <end position="138"/>
    </location>
</feature>
<sequence>MRTYPERPWVGIGVVVHKDDDILLIKRAKAPYKGTWSLPGGAQHIGETVIEGAKREVFEETGIYTDHHQFIDVVDSIHFDKDKRVEYHYTLIEISCTYQQGTLAANDDALCAKWVPYHQIDQYNLREETLRIIKQSYRSRNASLTEE</sequence>